<dbReference type="SUPFAM" id="SSF52833">
    <property type="entry name" value="Thioredoxin-like"/>
    <property type="match status" value="1"/>
</dbReference>
<evidence type="ECO:0000313" key="2">
    <source>
        <dbReference type="Proteomes" id="UP000366872"/>
    </source>
</evidence>
<evidence type="ECO:0000313" key="1">
    <source>
        <dbReference type="EMBL" id="VGO15226.1"/>
    </source>
</evidence>
<dbReference type="EMBL" id="CAAHFG010000002">
    <property type="protein sequence ID" value="VGO15226.1"/>
    <property type="molecule type" value="Genomic_DNA"/>
</dbReference>
<gene>
    <name evidence="1" type="ORF">PDESU_03808</name>
</gene>
<organism evidence="1 2">
    <name type="scientific">Pontiella desulfatans</name>
    <dbReference type="NCBI Taxonomy" id="2750659"/>
    <lineage>
        <taxon>Bacteria</taxon>
        <taxon>Pseudomonadati</taxon>
        <taxon>Kiritimatiellota</taxon>
        <taxon>Kiritimatiellia</taxon>
        <taxon>Kiritimatiellales</taxon>
        <taxon>Pontiellaceae</taxon>
        <taxon>Pontiella</taxon>
    </lineage>
</organism>
<dbReference type="InterPro" id="IPR036249">
    <property type="entry name" value="Thioredoxin-like_sf"/>
</dbReference>
<dbReference type="Proteomes" id="UP000366872">
    <property type="component" value="Unassembled WGS sequence"/>
</dbReference>
<reference evidence="1 2" key="1">
    <citation type="submission" date="2019-04" db="EMBL/GenBank/DDBJ databases">
        <authorList>
            <person name="Van Vliet M D."/>
        </authorList>
    </citation>
    <scope>NUCLEOTIDE SEQUENCE [LARGE SCALE GENOMIC DNA]</scope>
    <source>
        <strain evidence="1 2">F1</strain>
    </source>
</reference>
<evidence type="ECO:0008006" key="3">
    <source>
        <dbReference type="Google" id="ProtNLM"/>
    </source>
</evidence>
<name>A0A6C2U754_PONDE</name>
<dbReference type="RefSeq" id="WP_222847234.1">
    <property type="nucleotide sequence ID" value="NZ_CAAHFG010000002.1"/>
</dbReference>
<accession>A0A6C2U754</accession>
<dbReference type="AlphaFoldDB" id="A0A6C2U754"/>
<sequence>MKSRVLWIVIGSMALSAGAQRSGSVPKGGVLGSGPLPDLNAYTAEGTPVKLRALCKGKYTVLKAGCLTCPEFHRSYPGVEAAYADYAPKGVQFFYFYKSLRHPELNGYLQAQNLQERLLQLEEARHKLGTKAPWIADTIDDSIRIGLRSGSNSIYLVSPDGTLIWAAPKMDADGLRAALAKAVGPVAKPTQTTDLELPQVEKQSKAINEDSQLGVARPDGLSTLSIIPAKPEETYYVKLRAEATPELLKTGTGRLFLGFYPDPIHGAHWNNLAPPMKYELGLPKGVEATPASATAKKGEGDSDTLPRQFWVDIKADKTPGDIGLELHYFGCTPDLCMALTQEYTIRFKAEDRGSNTYGFNRGQKGRK</sequence>
<protein>
    <recommendedName>
        <fullName evidence="3">Thioredoxin domain-containing protein</fullName>
    </recommendedName>
</protein>
<proteinExistence type="predicted"/>
<keyword evidence="2" id="KW-1185">Reference proteome</keyword>
<dbReference type="Gene3D" id="3.40.30.10">
    <property type="entry name" value="Glutaredoxin"/>
    <property type="match status" value="1"/>
</dbReference>